<organism evidence="15 16">
    <name type="scientific">Vibrio ishigakensis</name>
    <dbReference type="NCBI Taxonomy" id="1481914"/>
    <lineage>
        <taxon>Bacteria</taxon>
        <taxon>Pseudomonadati</taxon>
        <taxon>Pseudomonadota</taxon>
        <taxon>Gammaproteobacteria</taxon>
        <taxon>Vibrionales</taxon>
        <taxon>Vibrionaceae</taxon>
        <taxon>Vibrio</taxon>
    </lineage>
</organism>
<feature type="transmembrane region" description="Helical" evidence="14">
    <location>
        <begin position="56"/>
        <end position="80"/>
    </location>
</feature>
<keyword evidence="4" id="KW-1003">Cell membrane</keyword>
<comment type="catalytic activity">
    <reaction evidence="12">
        <text>L-proline(in) + Na(+)(in) = L-proline(out) + Na(+)(out)</text>
        <dbReference type="Rhea" id="RHEA:28967"/>
        <dbReference type="ChEBI" id="CHEBI:29101"/>
        <dbReference type="ChEBI" id="CHEBI:60039"/>
    </reaction>
</comment>
<gene>
    <name evidence="15" type="ORF">JCM19241_4816</name>
</gene>
<evidence type="ECO:0000256" key="14">
    <source>
        <dbReference type="SAM" id="Phobius"/>
    </source>
</evidence>
<dbReference type="AlphaFoldDB" id="A0A0B8QHT3"/>
<feature type="transmembrane region" description="Helical" evidence="14">
    <location>
        <begin position="32"/>
        <end position="50"/>
    </location>
</feature>
<proteinExistence type="inferred from homology"/>
<dbReference type="GO" id="GO:0015293">
    <property type="term" value="F:symporter activity"/>
    <property type="evidence" value="ECO:0007669"/>
    <property type="project" value="UniProtKB-KW"/>
</dbReference>
<evidence type="ECO:0000256" key="11">
    <source>
        <dbReference type="ARBA" id="ARBA00023201"/>
    </source>
</evidence>
<keyword evidence="5 14" id="KW-0812">Transmembrane</keyword>
<dbReference type="PANTHER" id="PTHR48086">
    <property type="entry name" value="SODIUM/PROLINE SYMPORTER-RELATED"/>
    <property type="match status" value="1"/>
</dbReference>
<dbReference type="Gene3D" id="1.20.1730.10">
    <property type="entry name" value="Sodium/glucose cotransporter"/>
    <property type="match status" value="1"/>
</dbReference>
<evidence type="ECO:0000256" key="9">
    <source>
        <dbReference type="ARBA" id="ARBA00023065"/>
    </source>
</evidence>
<keyword evidence="9" id="KW-0406">Ion transport</keyword>
<keyword evidence="6" id="KW-0769">Symport</keyword>
<evidence type="ECO:0000256" key="13">
    <source>
        <dbReference type="RuleBase" id="RU362091"/>
    </source>
</evidence>
<evidence type="ECO:0000256" key="6">
    <source>
        <dbReference type="ARBA" id="ARBA00022847"/>
    </source>
</evidence>
<evidence type="ECO:0000313" key="16">
    <source>
        <dbReference type="Proteomes" id="UP000031666"/>
    </source>
</evidence>
<comment type="caution">
    <text evidence="15">The sequence shown here is derived from an EMBL/GenBank/DDBJ whole genome shotgun (WGS) entry which is preliminary data.</text>
</comment>
<evidence type="ECO:0000256" key="3">
    <source>
        <dbReference type="ARBA" id="ARBA00022448"/>
    </source>
</evidence>
<sequence length="92" mass="9728">MSTADSQLLVLTSSLTEDISLFSKYDEKQKAWISRFGVIGFAVLALVIAANDDGSILAMVGYAWGGFGAAFGPLMILAYAGKAPPKRVLSQV</sequence>
<dbReference type="EMBL" id="BBSC01000012">
    <property type="protein sequence ID" value="GAM78111.1"/>
    <property type="molecule type" value="Genomic_DNA"/>
</dbReference>
<protein>
    <submittedName>
        <fullName evidence="15">Proline/sodium symporter putP</fullName>
    </submittedName>
</protein>
<evidence type="ECO:0000256" key="10">
    <source>
        <dbReference type="ARBA" id="ARBA00023136"/>
    </source>
</evidence>
<dbReference type="PROSITE" id="PS50283">
    <property type="entry name" value="NA_SOLUT_SYMP_3"/>
    <property type="match status" value="1"/>
</dbReference>
<dbReference type="InterPro" id="IPR001734">
    <property type="entry name" value="Na/solute_symporter"/>
</dbReference>
<reference evidence="15 16" key="2">
    <citation type="submission" date="2015-01" db="EMBL/GenBank/DDBJ databases">
        <authorList>
            <consortium name="NBRP consortium"/>
            <person name="Sawabe T."/>
            <person name="Meirelles P."/>
            <person name="Feng G."/>
            <person name="Sayaka M."/>
            <person name="Hattori M."/>
            <person name="Ohkuma M."/>
        </authorList>
    </citation>
    <scope>NUCLEOTIDE SEQUENCE [LARGE SCALE GENOMIC DNA]</scope>
    <source>
        <strain evidence="16">JCM 19241</strain>
    </source>
</reference>
<evidence type="ECO:0000256" key="12">
    <source>
        <dbReference type="ARBA" id="ARBA00033708"/>
    </source>
</evidence>
<dbReference type="STRING" id="1481914.JCM19241_4816"/>
<evidence type="ECO:0000256" key="5">
    <source>
        <dbReference type="ARBA" id="ARBA00022692"/>
    </source>
</evidence>
<evidence type="ECO:0000256" key="8">
    <source>
        <dbReference type="ARBA" id="ARBA00023053"/>
    </source>
</evidence>
<keyword evidence="8" id="KW-0915">Sodium</keyword>
<dbReference type="GO" id="GO:0005886">
    <property type="term" value="C:plasma membrane"/>
    <property type="evidence" value="ECO:0007669"/>
    <property type="project" value="UniProtKB-SubCell"/>
</dbReference>
<evidence type="ECO:0000256" key="7">
    <source>
        <dbReference type="ARBA" id="ARBA00022989"/>
    </source>
</evidence>
<reference evidence="15 16" key="1">
    <citation type="submission" date="2015-01" db="EMBL/GenBank/DDBJ databases">
        <title>Vibrio sp. C94 JCM 19241 whole genome shotgun sequence.</title>
        <authorList>
            <person name="Sawabe T."/>
            <person name="Meirelles P."/>
            <person name="Feng G."/>
            <person name="Sayaka M."/>
            <person name="Hattori M."/>
            <person name="Ohkuma M."/>
        </authorList>
    </citation>
    <scope>NUCLEOTIDE SEQUENCE [LARGE SCALE GENOMIC DNA]</scope>
    <source>
        <strain evidence="16">JCM 19241</strain>
    </source>
</reference>
<keyword evidence="7 14" id="KW-1133">Transmembrane helix</keyword>
<dbReference type="InterPro" id="IPR050277">
    <property type="entry name" value="Sodium:Solute_Symporter"/>
</dbReference>
<name>A0A0B8QHT3_9VIBR</name>
<evidence type="ECO:0000256" key="2">
    <source>
        <dbReference type="ARBA" id="ARBA00006434"/>
    </source>
</evidence>
<accession>A0A0B8QHT3</accession>
<comment type="similarity">
    <text evidence="2 13">Belongs to the sodium:solute symporter (SSF) (TC 2.A.21) family.</text>
</comment>
<comment type="subcellular location">
    <subcellularLocation>
        <location evidence="1">Cell membrane</location>
        <topology evidence="1">Multi-pass membrane protein</topology>
    </subcellularLocation>
</comment>
<keyword evidence="3" id="KW-0813">Transport</keyword>
<dbReference type="Proteomes" id="UP000031666">
    <property type="component" value="Unassembled WGS sequence"/>
</dbReference>
<keyword evidence="11" id="KW-0739">Sodium transport</keyword>
<dbReference type="InterPro" id="IPR038377">
    <property type="entry name" value="Na/Glc_symporter_sf"/>
</dbReference>
<keyword evidence="10 14" id="KW-0472">Membrane</keyword>
<evidence type="ECO:0000313" key="15">
    <source>
        <dbReference type="EMBL" id="GAM78111.1"/>
    </source>
</evidence>
<dbReference type="PANTHER" id="PTHR48086:SF3">
    <property type="entry name" value="SODIUM_PROLINE SYMPORTER"/>
    <property type="match status" value="1"/>
</dbReference>
<dbReference type="GO" id="GO:0006814">
    <property type="term" value="P:sodium ion transport"/>
    <property type="evidence" value="ECO:0007669"/>
    <property type="project" value="UniProtKB-KW"/>
</dbReference>
<dbReference type="Pfam" id="PF00474">
    <property type="entry name" value="SSF"/>
    <property type="match status" value="1"/>
</dbReference>
<evidence type="ECO:0000256" key="1">
    <source>
        <dbReference type="ARBA" id="ARBA00004651"/>
    </source>
</evidence>
<evidence type="ECO:0000256" key="4">
    <source>
        <dbReference type="ARBA" id="ARBA00022475"/>
    </source>
</evidence>